<keyword evidence="4" id="KW-0808">Transferase</keyword>
<name>A0A0E3LNE3_METBA</name>
<dbReference type="PANTHER" id="PTHR43304:SF1">
    <property type="entry name" value="PAC DOMAIN-CONTAINING PROTEIN"/>
    <property type="match status" value="1"/>
</dbReference>
<dbReference type="InterPro" id="IPR001610">
    <property type="entry name" value="PAC"/>
</dbReference>
<gene>
    <name evidence="7" type="ORF">MSBRM_1623</name>
</gene>
<dbReference type="PROSITE" id="PS50113">
    <property type="entry name" value="PAC"/>
    <property type="match status" value="1"/>
</dbReference>
<dbReference type="CDD" id="cd00130">
    <property type="entry name" value="PAS"/>
    <property type="match status" value="1"/>
</dbReference>
<dbReference type="InterPro" id="IPR035965">
    <property type="entry name" value="PAS-like_dom_sf"/>
</dbReference>
<dbReference type="InterPro" id="IPR003018">
    <property type="entry name" value="GAF"/>
</dbReference>
<dbReference type="PANTHER" id="PTHR43304">
    <property type="entry name" value="PHYTOCHROME-LIKE PROTEIN CPH1"/>
    <property type="match status" value="1"/>
</dbReference>
<dbReference type="STRING" id="1434108.MSBRM_1623"/>
<dbReference type="NCBIfam" id="TIGR00229">
    <property type="entry name" value="sensory_box"/>
    <property type="match status" value="1"/>
</dbReference>
<feature type="domain" description="PAC" evidence="6">
    <location>
        <begin position="110"/>
        <end position="162"/>
    </location>
</feature>
<dbReference type="Gene3D" id="3.30.450.20">
    <property type="entry name" value="PAS domain"/>
    <property type="match status" value="1"/>
</dbReference>
<evidence type="ECO:0000256" key="3">
    <source>
        <dbReference type="ARBA" id="ARBA00022553"/>
    </source>
</evidence>
<evidence type="ECO:0000256" key="4">
    <source>
        <dbReference type="ARBA" id="ARBA00022679"/>
    </source>
</evidence>
<evidence type="ECO:0000313" key="7">
    <source>
        <dbReference type="EMBL" id="AKB54621.1"/>
    </source>
</evidence>
<accession>A0A0E3LNE3</accession>
<dbReference type="InterPro" id="IPR013655">
    <property type="entry name" value="PAS_fold_3"/>
</dbReference>
<dbReference type="SMART" id="SM00086">
    <property type="entry name" value="PAC"/>
    <property type="match status" value="1"/>
</dbReference>
<dbReference type="KEGG" id="mby:MSBRM_1623"/>
<dbReference type="Pfam" id="PF08447">
    <property type="entry name" value="PAS_3"/>
    <property type="match status" value="1"/>
</dbReference>
<evidence type="ECO:0000256" key="1">
    <source>
        <dbReference type="ARBA" id="ARBA00000085"/>
    </source>
</evidence>
<keyword evidence="5 7" id="KW-0418">Kinase</keyword>
<dbReference type="EMBL" id="CP009528">
    <property type="protein sequence ID" value="AKB54621.1"/>
    <property type="molecule type" value="Genomic_DNA"/>
</dbReference>
<dbReference type="Pfam" id="PF13185">
    <property type="entry name" value="GAF_2"/>
    <property type="match status" value="1"/>
</dbReference>
<dbReference type="RefSeq" id="WP_048117785.1">
    <property type="nucleotide sequence ID" value="NZ_CP009528.1"/>
</dbReference>
<dbReference type="SUPFAM" id="SSF55781">
    <property type="entry name" value="GAF domain-like"/>
    <property type="match status" value="1"/>
</dbReference>
<keyword evidence="3" id="KW-0597">Phosphoprotein</keyword>
<dbReference type="EC" id="2.7.13.3" evidence="2"/>
<dbReference type="HOGENOM" id="CLU_851555_0_0_2"/>
<dbReference type="SMART" id="SM00065">
    <property type="entry name" value="GAF"/>
    <property type="match status" value="1"/>
</dbReference>
<dbReference type="Gene3D" id="3.30.450.40">
    <property type="match status" value="1"/>
</dbReference>
<dbReference type="InterPro" id="IPR000700">
    <property type="entry name" value="PAS-assoc_C"/>
</dbReference>
<dbReference type="FunFam" id="3.30.450.40:FF:000120">
    <property type="entry name" value="Sensory transduction histidine kinase"/>
    <property type="match status" value="1"/>
</dbReference>
<dbReference type="InterPro" id="IPR000014">
    <property type="entry name" value="PAS"/>
</dbReference>
<evidence type="ECO:0000313" key="8">
    <source>
        <dbReference type="Proteomes" id="UP000033033"/>
    </source>
</evidence>
<keyword evidence="8" id="KW-1185">Reference proteome</keyword>
<dbReference type="Proteomes" id="UP000033033">
    <property type="component" value="Chromosome"/>
</dbReference>
<dbReference type="GeneID" id="24844879"/>
<proteinExistence type="predicted"/>
<evidence type="ECO:0000259" key="6">
    <source>
        <dbReference type="PROSITE" id="PS50113"/>
    </source>
</evidence>
<dbReference type="GO" id="GO:0004673">
    <property type="term" value="F:protein histidine kinase activity"/>
    <property type="evidence" value="ECO:0007669"/>
    <property type="project" value="UniProtKB-EC"/>
</dbReference>
<reference evidence="7 8" key="1">
    <citation type="submission" date="2014-07" db="EMBL/GenBank/DDBJ databases">
        <title>Methanogenic archaea and the global carbon cycle.</title>
        <authorList>
            <person name="Henriksen J.R."/>
            <person name="Luke J."/>
            <person name="Reinhart S."/>
            <person name="Benedict M.N."/>
            <person name="Youngblut N.D."/>
            <person name="Metcalf M.E."/>
            <person name="Whitaker R.J."/>
            <person name="Metcalf W.W."/>
        </authorList>
    </citation>
    <scope>NUCLEOTIDE SEQUENCE [LARGE SCALE GENOMIC DNA]</scope>
    <source>
        <strain evidence="7 8">MS</strain>
    </source>
</reference>
<sequence length="329" mass="37507">MSKVVSNSAKNGSGKQKARKYMNEVALCNALEMAKELISVINKVPVTVFLWRPEKYWPAEFVSENIKKFEYTTEEFTSGKLLYGNIIHPDDLGMVERELSRRIEEGYVDYSQEYRILTKSGEIRWVDERTFIEADKNGTVKYLMGIVMDVTERKRKEKLLYIQRDLGIALSTSSSLNETLERLLDSCLQIDEINAGGIYLIDEETGDMTLAIQRGFSPNFVEHASSYTVNSPNAKLVVIGQPVYKQHIDLLLTSRDDALRHENLRATAIIPVKSGKKVIAAFYLASSLELEFPDSVRTALETIATQFGVFISRIRLEEKLKECRKRKKS</sequence>
<comment type="catalytic activity">
    <reaction evidence="1">
        <text>ATP + protein L-histidine = ADP + protein N-phospho-L-histidine.</text>
        <dbReference type="EC" id="2.7.13.3"/>
    </reaction>
</comment>
<protein>
    <recommendedName>
        <fullName evidence="2">histidine kinase</fullName>
        <ecNumber evidence="2">2.7.13.3</ecNumber>
    </recommendedName>
</protein>
<dbReference type="PATRIC" id="fig|1434108.4.peg.2043"/>
<dbReference type="SUPFAM" id="SSF55785">
    <property type="entry name" value="PYP-like sensor domain (PAS domain)"/>
    <property type="match status" value="1"/>
</dbReference>
<evidence type="ECO:0000256" key="2">
    <source>
        <dbReference type="ARBA" id="ARBA00012438"/>
    </source>
</evidence>
<organism evidence="7 8">
    <name type="scientific">Methanosarcina barkeri MS</name>
    <dbReference type="NCBI Taxonomy" id="1434108"/>
    <lineage>
        <taxon>Archaea</taxon>
        <taxon>Methanobacteriati</taxon>
        <taxon>Methanobacteriota</taxon>
        <taxon>Stenosarchaea group</taxon>
        <taxon>Methanomicrobia</taxon>
        <taxon>Methanosarcinales</taxon>
        <taxon>Methanosarcinaceae</taxon>
        <taxon>Methanosarcina</taxon>
    </lineage>
</organism>
<dbReference type="AlphaFoldDB" id="A0A0E3LNE3"/>
<dbReference type="InterPro" id="IPR029016">
    <property type="entry name" value="GAF-like_dom_sf"/>
</dbReference>
<evidence type="ECO:0000256" key="5">
    <source>
        <dbReference type="ARBA" id="ARBA00022777"/>
    </source>
</evidence>
<dbReference type="InterPro" id="IPR052162">
    <property type="entry name" value="Sensor_kinase/Photoreceptor"/>
</dbReference>